<dbReference type="InterPro" id="IPR017451">
    <property type="entry name" value="F-box-assoc_interact_dom"/>
</dbReference>
<proteinExistence type="predicted"/>
<evidence type="ECO:0000259" key="1">
    <source>
        <dbReference type="PROSITE" id="PS50181"/>
    </source>
</evidence>
<dbReference type="CDD" id="cd22157">
    <property type="entry name" value="F-box_AtFBW1-like"/>
    <property type="match status" value="1"/>
</dbReference>
<dbReference type="Proteomes" id="UP000634136">
    <property type="component" value="Unassembled WGS sequence"/>
</dbReference>
<dbReference type="OrthoDB" id="610337at2759"/>
<evidence type="ECO:0000313" key="3">
    <source>
        <dbReference type="Proteomes" id="UP000634136"/>
    </source>
</evidence>
<accession>A0A834U4R1</accession>
<organism evidence="2 3">
    <name type="scientific">Senna tora</name>
    <dbReference type="NCBI Taxonomy" id="362788"/>
    <lineage>
        <taxon>Eukaryota</taxon>
        <taxon>Viridiplantae</taxon>
        <taxon>Streptophyta</taxon>
        <taxon>Embryophyta</taxon>
        <taxon>Tracheophyta</taxon>
        <taxon>Spermatophyta</taxon>
        <taxon>Magnoliopsida</taxon>
        <taxon>eudicotyledons</taxon>
        <taxon>Gunneridae</taxon>
        <taxon>Pentapetalae</taxon>
        <taxon>rosids</taxon>
        <taxon>fabids</taxon>
        <taxon>Fabales</taxon>
        <taxon>Fabaceae</taxon>
        <taxon>Caesalpinioideae</taxon>
        <taxon>Cassia clade</taxon>
        <taxon>Senna</taxon>
    </lineage>
</organism>
<dbReference type="InterPro" id="IPR050796">
    <property type="entry name" value="SCF_F-box_component"/>
</dbReference>
<dbReference type="Gene3D" id="1.20.1280.50">
    <property type="match status" value="1"/>
</dbReference>
<name>A0A834U4R1_9FABA</name>
<dbReference type="PANTHER" id="PTHR31672:SF13">
    <property type="entry name" value="F-BOX PROTEIN CPR30-LIKE"/>
    <property type="match status" value="1"/>
</dbReference>
<gene>
    <name evidence="2" type="ORF">G2W53_013827</name>
</gene>
<dbReference type="Pfam" id="PF00646">
    <property type="entry name" value="F-box"/>
    <property type="match status" value="1"/>
</dbReference>
<comment type="caution">
    <text evidence="2">The sequence shown here is derived from an EMBL/GenBank/DDBJ whole genome shotgun (WGS) entry which is preliminary data.</text>
</comment>
<dbReference type="SUPFAM" id="SSF81383">
    <property type="entry name" value="F-box domain"/>
    <property type="match status" value="1"/>
</dbReference>
<protein>
    <submittedName>
        <fullName evidence="2">F-box protein interaction domain protein</fullName>
    </submittedName>
</protein>
<dbReference type="SMART" id="SM00256">
    <property type="entry name" value="FBOX"/>
    <property type="match status" value="1"/>
</dbReference>
<evidence type="ECO:0000313" key="2">
    <source>
        <dbReference type="EMBL" id="KAF7831494.1"/>
    </source>
</evidence>
<dbReference type="InterPro" id="IPR013187">
    <property type="entry name" value="F-box-assoc_dom_typ3"/>
</dbReference>
<dbReference type="InterPro" id="IPR001810">
    <property type="entry name" value="F-box_dom"/>
</dbReference>
<reference evidence="2" key="1">
    <citation type="submission" date="2020-09" db="EMBL/GenBank/DDBJ databases">
        <title>Genome-Enabled Discovery of Anthraquinone Biosynthesis in Senna tora.</title>
        <authorList>
            <person name="Kang S.-H."/>
            <person name="Pandey R.P."/>
            <person name="Lee C.-M."/>
            <person name="Sim J.-S."/>
            <person name="Jeong J.-T."/>
            <person name="Choi B.-S."/>
            <person name="Jung M."/>
            <person name="Ginzburg D."/>
            <person name="Zhao K."/>
            <person name="Won S.Y."/>
            <person name="Oh T.-J."/>
            <person name="Yu Y."/>
            <person name="Kim N.-H."/>
            <person name="Lee O.R."/>
            <person name="Lee T.-H."/>
            <person name="Bashyal P."/>
            <person name="Kim T.-S."/>
            <person name="Lee W.-H."/>
            <person name="Kawkins C."/>
            <person name="Kim C.-K."/>
            <person name="Kim J.S."/>
            <person name="Ahn B.O."/>
            <person name="Rhee S.Y."/>
            <person name="Sohng J.K."/>
        </authorList>
    </citation>
    <scope>NUCLEOTIDE SEQUENCE</scope>
    <source>
        <tissue evidence="2">Leaf</tissue>
    </source>
</reference>
<feature type="domain" description="F-box" evidence="1">
    <location>
        <begin position="92"/>
        <end position="142"/>
    </location>
</feature>
<dbReference type="PROSITE" id="PS50181">
    <property type="entry name" value="FBOX"/>
    <property type="match status" value="1"/>
</dbReference>
<keyword evidence="3" id="KW-1185">Reference proteome</keyword>
<dbReference type="Pfam" id="PF08268">
    <property type="entry name" value="FBA_3"/>
    <property type="match status" value="1"/>
</dbReference>
<dbReference type="NCBIfam" id="TIGR01640">
    <property type="entry name" value="F_box_assoc_1"/>
    <property type="match status" value="1"/>
</dbReference>
<sequence>MVELSHDSLPVWPLTEYMCLALIININFRMRLERQDAIIEEGTECIIACNNVYIAYNSRIAMKRKRDLIASGTQEVVREAQGVDNSEIQPLGPSFADLPSAITANILLRLPIKSVLICKCVCPSWHSVISDPYFARKHFKRASVDVMLRTNVPRCVSRTLHLLEFKPEKFESQNLVSDNVDAQFCLCEDFFNPDCKSHVKLEAKFKLPLRDAKLVLDKMLMAKKDGSKKSYMACRPKNDKFDVVNSCNGFLCLCDPLLRNPLVVCNPITGEFIKLPEARKIEYMRDPFDCGFGFHKKTNEYKVIRLYSGHFRDMRYVRDMRYACRLYDSVEIHTLGTGLWRSVECSSVFWSRELKFPTCLNGSIHWLSLDCWKATILYFDLESENFSVLPPPPNVLNTNGLTCLENISLGELKGCLYVCAPSASGSVDLWVMRKYGFGESWTKVLKFPTVACGMFRPLKLLIGAGILMYHSSNCLIYYDRQKHKFKQFKVRGTPSEVEAFAHIPSLISLKDAVKGNNVDVLNVHSRCAAFKLREERDVLFWAHVEQVNNVEPASLSDGEEFFF</sequence>
<dbReference type="PANTHER" id="PTHR31672">
    <property type="entry name" value="BNACNNG10540D PROTEIN"/>
    <property type="match status" value="1"/>
</dbReference>
<dbReference type="InterPro" id="IPR036047">
    <property type="entry name" value="F-box-like_dom_sf"/>
</dbReference>
<dbReference type="EMBL" id="JAAIUW010000005">
    <property type="protein sequence ID" value="KAF7831494.1"/>
    <property type="molecule type" value="Genomic_DNA"/>
</dbReference>
<dbReference type="AlphaFoldDB" id="A0A834U4R1"/>